<dbReference type="AlphaFoldDB" id="A0AAP7BUM8"/>
<evidence type="ECO:0000313" key="1">
    <source>
        <dbReference type="EMBL" id="NGU29048.1"/>
    </source>
</evidence>
<name>A0AAP7BUM8_CLOPF</name>
<gene>
    <name evidence="1" type="ORF">G6Z34_02825</name>
</gene>
<dbReference type="EMBL" id="JAALLZ010000001">
    <property type="protein sequence ID" value="NGU29048.1"/>
    <property type="molecule type" value="Genomic_DNA"/>
</dbReference>
<reference evidence="1 2" key="1">
    <citation type="submission" date="2020-02" db="EMBL/GenBank/DDBJ databases">
        <title>Genomic Insights into the Phylogeny and Genetic Plasticity of the Human and Animal Enteric Pathogen Clostridium perfringens.</title>
        <authorList>
            <person name="Feng Y."/>
            <person name="Hu Y."/>
        </authorList>
    </citation>
    <scope>NUCLEOTIDE SEQUENCE [LARGE SCALE GENOMIC DNA]</scope>
    <source>
        <strain evidence="1 2">CP-40</strain>
    </source>
</reference>
<sequence length="144" mass="17002">MKSGDLVLKRIEESVKDMSKDEIGSRYLIWIEEVNRTICFEGEEEEYLANSIINRMENYKMNFTEACIVIGYVRKLLRIEENYINGIDIEGIYIKHCLDDELIKLANSITYYIENQEEVYAHIPTTLNSLYKKLECKSKNISLW</sequence>
<proteinExistence type="predicted"/>
<accession>A0AAP7BUM8</accession>
<dbReference type="RefSeq" id="WP_003460819.1">
    <property type="nucleotide sequence ID" value="NZ_CATNWT010000001.1"/>
</dbReference>
<protein>
    <submittedName>
        <fullName evidence="1">Uncharacterized protein</fullName>
    </submittedName>
</protein>
<organism evidence="1 2">
    <name type="scientific">Clostridium perfringens</name>
    <dbReference type="NCBI Taxonomy" id="1502"/>
    <lineage>
        <taxon>Bacteria</taxon>
        <taxon>Bacillati</taxon>
        <taxon>Bacillota</taxon>
        <taxon>Clostridia</taxon>
        <taxon>Eubacteriales</taxon>
        <taxon>Clostridiaceae</taxon>
        <taxon>Clostridium</taxon>
    </lineage>
</organism>
<dbReference type="Proteomes" id="UP000481454">
    <property type="component" value="Unassembled WGS sequence"/>
</dbReference>
<comment type="caution">
    <text evidence="1">The sequence shown here is derived from an EMBL/GenBank/DDBJ whole genome shotgun (WGS) entry which is preliminary data.</text>
</comment>
<evidence type="ECO:0000313" key="2">
    <source>
        <dbReference type="Proteomes" id="UP000481454"/>
    </source>
</evidence>